<dbReference type="AlphaFoldDB" id="A0A182UUI8"/>
<feature type="region of interest" description="Disordered" evidence="10">
    <location>
        <begin position="694"/>
        <end position="725"/>
    </location>
</feature>
<evidence type="ECO:0000256" key="4">
    <source>
        <dbReference type="ARBA" id="ARBA00022490"/>
    </source>
</evidence>
<comment type="subcellular location">
    <subcellularLocation>
        <location evidence="1">Cytoplasm</location>
    </subcellularLocation>
</comment>
<sequence length="995" mass="111257">MRASSFLGKLRSQETFRWSVGGSGLLENFSRLFWPETKLLNIKLAHQFWFSFPPPGASGGSSSRQADEEKAKERQKNDSADREQHHKQQKLDAANCKREAREIRQLDNELLNQRRAQERERQAQLGSERQAAALATGTTATVPVGTTSPPPSSTVSGDRTFRQAEPFYAESSISTTPGRTPPNTIAEEKSPVLAGVKTPLLEDTSFGGTNITLMETLQTSAAAVTPKEEEQRSAAGVLAAALQKVPQEKGLPETSHLQDFPKGRQDSTESEISTIYSQSQSDACHKMIEIQCSHDGTEYLSSGARYAFIRPEKCRAPIASLDCMEEFSGTTAQLDFGRSTSLGSNPAIQIRSNATTTPGLRYKNLGKSGLRVSNVGLGTWPIFSPGVSEEQAEAILRLAVDSGINLFDLSEAHSGTRAEIELGKIIQKAGWKRTSFVITTKIYWSTKSEERGLSRKHIIESVQASLQRLQLPYIDVILVHKADSMCPMEEIVRAMNYVISQGWSMYWGTARWSPVEIMEAYTNCRQFNCVTPIVEQSEYHMFCREKAELYLPEMYNKIGVGFMAWGPLSMYLGDAQNGEKLWIPKGSLKSKSQSYSWIEDEVNKEDLQDEARRLYDKARDISNLAEKLGCNAVQLSIAWSLKHEPVQCLLLGATSPEQLHQSLQALQLLPRLSTGVMLEIERILENKPVRPPPISTLALRESGVPCGAESPKEEDISMGEEQKESQKISFCEIHVTERSSTLTLQDRCQTPAAQQQQQQQQQHQQTHQQRRLSGYPQQPHQPQPQQHQQYQQRQQCNNQQQRMQKQLVRHPKLWKQRNDRSVLKPSLLSLESLSVSLESLFFEQNGLDSKFNNSSTATGTMESTSSTVSTTSEATGLAEDKQQARQLVDCLKSIDNTLMGEKRIRYKISYSFKSLDSNCKSLFNILRGKGSANGVAPAKQAPLPEDCKQPTPSSNALVTARHVHQNGFRMLFNRKLLSDRRDSVLLTPCVDVIEK</sequence>
<keyword evidence="8" id="KW-0560">Oxidoreductase</keyword>
<dbReference type="GO" id="GO:0016491">
    <property type="term" value="F:oxidoreductase activity"/>
    <property type="evidence" value="ECO:0007669"/>
    <property type="project" value="UniProtKB-KW"/>
</dbReference>
<feature type="domain" description="NADP-dependent oxidoreductase" evidence="11">
    <location>
        <begin position="375"/>
        <end position="684"/>
    </location>
</feature>
<evidence type="ECO:0000256" key="5">
    <source>
        <dbReference type="ARBA" id="ARBA00022538"/>
    </source>
</evidence>
<feature type="compositionally biased region" description="Low complexity" evidence="10">
    <location>
        <begin position="775"/>
        <end position="806"/>
    </location>
</feature>
<dbReference type="InterPro" id="IPR005983">
    <property type="entry name" value="K_chnl_volt-dep_bsu_KCNAB"/>
</dbReference>
<dbReference type="VEuPathDB" id="VectorBase:AMEM003888"/>
<organism evidence="12 13">
    <name type="scientific">Anopheles merus</name>
    <name type="common">Mosquito</name>
    <dbReference type="NCBI Taxonomy" id="30066"/>
    <lineage>
        <taxon>Eukaryota</taxon>
        <taxon>Metazoa</taxon>
        <taxon>Ecdysozoa</taxon>
        <taxon>Arthropoda</taxon>
        <taxon>Hexapoda</taxon>
        <taxon>Insecta</taxon>
        <taxon>Pterygota</taxon>
        <taxon>Neoptera</taxon>
        <taxon>Endopterygota</taxon>
        <taxon>Diptera</taxon>
        <taxon>Nematocera</taxon>
        <taxon>Culicoidea</taxon>
        <taxon>Culicidae</taxon>
        <taxon>Anophelinae</taxon>
        <taxon>Anopheles</taxon>
    </lineage>
</organism>
<dbReference type="VEuPathDB" id="VectorBase:AMEM21_009464"/>
<keyword evidence="9" id="KW-0406">Ion transport</keyword>
<evidence type="ECO:0000313" key="12">
    <source>
        <dbReference type="EnsemblMetazoa" id="AMEM003888-PA"/>
    </source>
</evidence>
<dbReference type="CDD" id="cd19142">
    <property type="entry name" value="AKR_AKR6B1"/>
    <property type="match status" value="1"/>
</dbReference>
<feature type="region of interest" description="Disordered" evidence="10">
    <location>
        <begin position="116"/>
        <end position="158"/>
    </location>
</feature>
<keyword evidence="7" id="KW-0630">Potassium</keyword>
<dbReference type="VEuPathDB" id="VectorBase:AMEM21_012627"/>
<feature type="region of interest" description="Disordered" evidence="10">
    <location>
        <begin position="56"/>
        <end position="97"/>
    </location>
</feature>
<dbReference type="Gene3D" id="3.20.20.100">
    <property type="entry name" value="NADP-dependent oxidoreductase domain"/>
    <property type="match status" value="1"/>
</dbReference>
<evidence type="ECO:0000256" key="9">
    <source>
        <dbReference type="ARBA" id="ARBA00023065"/>
    </source>
</evidence>
<keyword evidence="3" id="KW-0813">Transport</keyword>
<evidence type="ECO:0000256" key="7">
    <source>
        <dbReference type="ARBA" id="ARBA00022958"/>
    </source>
</evidence>
<reference evidence="12" key="1">
    <citation type="submission" date="2020-05" db="UniProtKB">
        <authorList>
            <consortium name="EnsemblMetazoa"/>
        </authorList>
    </citation>
    <scope>IDENTIFICATION</scope>
    <source>
        <strain evidence="12">MAF</strain>
    </source>
</reference>
<protein>
    <recommendedName>
        <fullName evidence="11">NADP-dependent oxidoreductase domain-containing protein</fullName>
    </recommendedName>
</protein>
<feature type="compositionally biased region" description="Basic and acidic residues" evidence="10">
    <location>
        <begin position="65"/>
        <end position="97"/>
    </location>
</feature>
<dbReference type="InterPro" id="IPR023210">
    <property type="entry name" value="NADP_OxRdtase_dom"/>
</dbReference>
<evidence type="ECO:0000256" key="1">
    <source>
        <dbReference type="ARBA" id="ARBA00004496"/>
    </source>
</evidence>
<feature type="compositionally biased region" description="Basic and acidic residues" evidence="10">
    <location>
        <begin position="710"/>
        <end position="725"/>
    </location>
</feature>
<feature type="region of interest" description="Disordered" evidence="10">
    <location>
        <begin position="852"/>
        <end position="879"/>
    </location>
</feature>
<feature type="compositionally biased region" description="Low complexity" evidence="10">
    <location>
        <begin position="858"/>
        <end position="876"/>
    </location>
</feature>
<feature type="compositionally biased region" description="Low complexity" evidence="10">
    <location>
        <begin position="131"/>
        <end position="157"/>
    </location>
</feature>
<dbReference type="GO" id="GO:0008076">
    <property type="term" value="C:voltage-gated potassium channel complex"/>
    <property type="evidence" value="ECO:0007669"/>
    <property type="project" value="TreeGrafter"/>
</dbReference>
<comment type="similarity">
    <text evidence="2">Belongs to the shaker potassium channel beta subunit family.</text>
</comment>
<dbReference type="STRING" id="30066.A0A182UUI8"/>
<dbReference type="InterPro" id="IPR005399">
    <property type="entry name" value="K_chnl_volt-dep_bsu_KCNAB-rel"/>
</dbReference>
<keyword evidence="5" id="KW-0633">Potassium transport</keyword>
<keyword evidence="6" id="KW-0521">NADP</keyword>
<dbReference type="PANTHER" id="PTHR43150">
    <property type="entry name" value="HYPERKINETIC, ISOFORM M"/>
    <property type="match status" value="1"/>
</dbReference>
<dbReference type="InterPro" id="IPR036812">
    <property type="entry name" value="NAD(P)_OxRdtase_dom_sf"/>
</dbReference>
<dbReference type="Pfam" id="PF00248">
    <property type="entry name" value="Aldo_ket_red"/>
    <property type="match status" value="1"/>
</dbReference>
<keyword evidence="13" id="KW-1185">Reference proteome</keyword>
<dbReference type="NCBIfam" id="TIGR01293">
    <property type="entry name" value="Kv_beta"/>
    <property type="match status" value="1"/>
</dbReference>
<evidence type="ECO:0000256" key="8">
    <source>
        <dbReference type="ARBA" id="ARBA00023002"/>
    </source>
</evidence>
<dbReference type="GO" id="GO:0005249">
    <property type="term" value="F:voltage-gated potassium channel activity"/>
    <property type="evidence" value="ECO:0007669"/>
    <property type="project" value="InterPro"/>
</dbReference>
<evidence type="ECO:0000259" key="11">
    <source>
        <dbReference type="Pfam" id="PF00248"/>
    </source>
</evidence>
<evidence type="ECO:0000256" key="6">
    <source>
        <dbReference type="ARBA" id="ARBA00022857"/>
    </source>
</evidence>
<accession>A0A182UUI8</accession>
<evidence type="ECO:0000313" key="13">
    <source>
        <dbReference type="Proteomes" id="UP000075903"/>
    </source>
</evidence>
<evidence type="ECO:0000256" key="3">
    <source>
        <dbReference type="ARBA" id="ARBA00022448"/>
    </source>
</evidence>
<dbReference type="GO" id="GO:1901379">
    <property type="term" value="P:regulation of potassium ion transmembrane transport"/>
    <property type="evidence" value="ECO:0007669"/>
    <property type="project" value="TreeGrafter"/>
</dbReference>
<dbReference type="GO" id="GO:0015459">
    <property type="term" value="F:potassium channel regulator activity"/>
    <property type="evidence" value="ECO:0007669"/>
    <property type="project" value="TreeGrafter"/>
</dbReference>
<dbReference type="SUPFAM" id="SSF51430">
    <property type="entry name" value="NAD(P)-linked oxidoreductase"/>
    <property type="match status" value="1"/>
</dbReference>
<evidence type="ECO:0000256" key="2">
    <source>
        <dbReference type="ARBA" id="ARBA00006515"/>
    </source>
</evidence>
<proteinExistence type="inferred from homology"/>
<dbReference type="GO" id="GO:0044325">
    <property type="term" value="F:transmembrane transporter binding"/>
    <property type="evidence" value="ECO:0007669"/>
    <property type="project" value="TreeGrafter"/>
</dbReference>
<dbReference type="EnsemblMetazoa" id="AMEM003888-RA">
    <property type="protein sequence ID" value="AMEM003888-PA"/>
    <property type="gene ID" value="AMEM003888"/>
</dbReference>
<feature type="region of interest" description="Disordered" evidence="10">
    <location>
        <begin position="742"/>
        <end position="813"/>
    </location>
</feature>
<feature type="region of interest" description="Disordered" evidence="10">
    <location>
        <begin position="251"/>
        <end position="270"/>
    </location>
</feature>
<dbReference type="PRINTS" id="PR01577">
    <property type="entry name" value="KCNABCHANNEL"/>
</dbReference>
<dbReference type="GO" id="GO:0005737">
    <property type="term" value="C:cytoplasm"/>
    <property type="evidence" value="ECO:0007669"/>
    <property type="project" value="UniProtKB-SubCell"/>
</dbReference>
<keyword evidence="4" id="KW-0963">Cytoplasm</keyword>
<name>A0A182UUI8_ANOME</name>
<evidence type="ECO:0000256" key="10">
    <source>
        <dbReference type="SAM" id="MobiDB-lite"/>
    </source>
</evidence>
<dbReference type="Proteomes" id="UP000075903">
    <property type="component" value="Unassembled WGS sequence"/>
</dbReference>
<feature type="compositionally biased region" description="Low complexity" evidence="10">
    <location>
        <begin position="749"/>
        <end position="767"/>
    </location>
</feature>
<dbReference type="PANTHER" id="PTHR43150:SF2">
    <property type="entry name" value="HYPERKINETIC, ISOFORM M"/>
    <property type="match status" value="1"/>
</dbReference>